<feature type="region of interest" description="Disordered" evidence="2">
    <location>
        <begin position="111"/>
        <end position="132"/>
    </location>
</feature>
<dbReference type="AlphaFoldDB" id="A0A840SLG6"/>
<keyword evidence="1" id="KW-0574">Periplasm</keyword>
<evidence type="ECO:0000313" key="3">
    <source>
        <dbReference type="EMBL" id="MBB5220726.1"/>
    </source>
</evidence>
<dbReference type="InterPro" id="IPR011990">
    <property type="entry name" value="TPR-like_helical_dom_sf"/>
</dbReference>
<comment type="function">
    <text evidence="1">Mediates coordination of peptidoglycan synthesis and outer membrane constriction during cell division.</text>
</comment>
<gene>
    <name evidence="1" type="primary">cpoB</name>
    <name evidence="3" type="ORF">HNP73_000647</name>
</gene>
<dbReference type="Gene3D" id="1.25.40.10">
    <property type="entry name" value="Tetratricopeptide repeat domain"/>
    <property type="match status" value="1"/>
</dbReference>
<feature type="coiled-coil region" evidence="1">
    <location>
        <begin position="26"/>
        <end position="94"/>
    </location>
</feature>
<comment type="subcellular location">
    <subcellularLocation>
        <location evidence="1">Periplasm</location>
    </subcellularLocation>
</comment>
<evidence type="ECO:0000256" key="2">
    <source>
        <dbReference type="SAM" id="MobiDB-lite"/>
    </source>
</evidence>
<evidence type="ECO:0000313" key="4">
    <source>
        <dbReference type="Proteomes" id="UP000549457"/>
    </source>
</evidence>
<name>A0A840SLG6_9RHOB</name>
<keyword evidence="1" id="KW-0175">Coiled coil</keyword>
<keyword evidence="1" id="KW-0131">Cell cycle</keyword>
<dbReference type="InterPro" id="IPR014162">
    <property type="entry name" value="CpoB_C"/>
</dbReference>
<feature type="chain" id="PRO_5033168431" description="Cell division coordinator CpoB" evidence="1">
    <location>
        <begin position="23"/>
        <end position="275"/>
    </location>
</feature>
<dbReference type="Proteomes" id="UP000549457">
    <property type="component" value="Unassembled WGS sequence"/>
</dbReference>
<dbReference type="SUPFAM" id="SSF48452">
    <property type="entry name" value="TPR-like"/>
    <property type="match status" value="1"/>
</dbReference>
<sequence precursor="true">MRLARIIGAVLLAGALALPGHAAESVADIRAQLTVLNDQIGQLREELVRRGSAGGLPSTPATALTRLDQLEAELKQLTDRVDVLTNDIQRIVADASNRVGDIEFRLTELEGGDPAAVPPGPTPQLGGGLTGPRPRPVAPELPADTGTMAVAEQSDFDAAVAAADGGDNAKAAALFASFLETYPGGPLTTDAQFRRGEALAATGDWRGAARSYLDAFSGAPQDENAPQALLKLAVSLGKLGQTSEACLTLAEVVNRYPDSGAAAEVAAERQALNCQ</sequence>
<dbReference type="RefSeq" id="WP_343063188.1">
    <property type="nucleotide sequence ID" value="NZ_JACHFM010000001.1"/>
</dbReference>
<protein>
    <recommendedName>
        <fullName evidence="1">Cell division coordinator CpoB</fullName>
    </recommendedName>
</protein>
<dbReference type="InterPro" id="IPR034706">
    <property type="entry name" value="CpoB"/>
</dbReference>
<accession>A0A840SLG6</accession>
<dbReference type="Pfam" id="PF13174">
    <property type="entry name" value="TPR_6"/>
    <property type="match status" value="2"/>
</dbReference>
<dbReference type="InterPro" id="IPR019734">
    <property type="entry name" value="TPR_rpt"/>
</dbReference>
<reference evidence="3 4" key="1">
    <citation type="submission" date="2020-08" db="EMBL/GenBank/DDBJ databases">
        <title>Genomic Encyclopedia of Type Strains, Phase IV (KMG-IV): sequencing the most valuable type-strain genomes for metagenomic binning, comparative biology and taxonomic classification.</title>
        <authorList>
            <person name="Goeker M."/>
        </authorList>
    </citation>
    <scope>NUCLEOTIDE SEQUENCE [LARGE SCALE GENOMIC DNA]</scope>
    <source>
        <strain evidence="3 4">DSM 101730</strain>
    </source>
</reference>
<dbReference type="GO" id="GO:0030288">
    <property type="term" value="C:outer membrane-bounded periplasmic space"/>
    <property type="evidence" value="ECO:0007669"/>
    <property type="project" value="UniProtKB-UniRule"/>
</dbReference>
<dbReference type="GO" id="GO:0043093">
    <property type="term" value="P:FtsZ-dependent cytokinesis"/>
    <property type="evidence" value="ECO:0007669"/>
    <property type="project" value="UniProtKB-UniRule"/>
</dbReference>
<comment type="caution">
    <text evidence="3">The sequence shown here is derived from an EMBL/GenBank/DDBJ whole genome shotgun (WGS) entry which is preliminary data.</text>
</comment>
<comment type="similarity">
    <text evidence="1">Belongs to the CpoB family.</text>
</comment>
<proteinExistence type="inferred from homology"/>
<dbReference type="HAMAP" id="MF_02066">
    <property type="entry name" value="CpoB"/>
    <property type="match status" value="1"/>
</dbReference>
<evidence type="ECO:0000256" key="1">
    <source>
        <dbReference type="HAMAP-Rule" id="MF_02066"/>
    </source>
</evidence>
<keyword evidence="4" id="KW-1185">Reference proteome</keyword>
<dbReference type="EMBL" id="JACHFM010000001">
    <property type="protein sequence ID" value="MBB5220726.1"/>
    <property type="molecule type" value="Genomic_DNA"/>
</dbReference>
<keyword evidence="1" id="KW-0732">Signal</keyword>
<dbReference type="NCBIfam" id="TIGR02795">
    <property type="entry name" value="tol_pal_ybgF"/>
    <property type="match status" value="1"/>
</dbReference>
<keyword evidence="1" id="KW-0132">Cell division</keyword>
<feature type="signal peptide" evidence="1">
    <location>
        <begin position="1"/>
        <end position="22"/>
    </location>
</feature>
<organism evidence="3 4">
    <name type="scientific">Amaricoccus macauensis</name>
    <dbReference type="NCBI Taxonomy" id="57001"/>
    <lineage>
        <taxon>Bacteria</taxon>
        <taxon>Pseudomonadati</taxon>
        <taxon>Pseudomonadota</taxon>
        <taxon>Alphaproteobacteria</taxon>
        <taxon>Rhodobacterales</taxon>
        <taxon>Paracoccaceae</taxon>
        <taxon>Amaricoccus</taxon>
    </lineage>
</organism>